<keyword evidence="5" id="KW-0255">Endonuclease</keyword>
<dbReference type="AlphaFoldDB" id="A0A2H3KD93"/>
<dbReference type="OrthoDB" id="1100212at2"/>
<accession>A0A2H3KD93</accession>
<evidence type="ECO:0000256" key="3">
    <source>
        <dbReference type="ARBA" id="ARBA00023125"/>
    </source>
</evidence>
<organism evidence="5 6">
    <name type="scientific">Flavobacterium branchiophilum</name>
    <dbReference type="NCBI Taxonomy" id="55197"/>
    <lineage>
        <taxon>Bacteria</taxon>
        <taxon>Pseudomonadati</taxon>
        <taxon>Bacteroidota</taxon>
        <taxon>Flavobacteriia</taxon>
        <taxon>Flavobacteriales</taxon>
        <taxon>Flavobacteriaceae</taxon>
        <taxon>Flavobacterium</taxon>
    </lineage>
</organism>
<dbReference type="Gene3D" id="3.90.220.20">
    <property type="entry name" value="DNA methylase specificity domains"/>
    <property type="match status" value="2"/>
</dbReference>
<evidence type="ECO:0000256" key="2">
    <source>
        <dbReference type="ARBA" id="ARBA00022747"/>
    </source>
</evidence>
<feature type="domain" description="Type I restriction modification DNA specificity" evidence="4">
    <location>
        <begin position="236"/>
        <end position="389"/>
    </location>
</feature>
<gene>
    <name evidence="5" type="ORF">B0A77_04560</name>
</gene>
<evidence type="ECO:0000256" key="1">
    <source>
        <dbReference type="ARBA" id="ARBA00010923"/>
    </source>
</evidence>
<keyword evidence="3" id="KW-0238">DNA-binding</keyword>
<evidence type="ECO:0000259" key="4">
    <source>
        <dbReference type="Pfam" id="PF01420"/>
    </source>
</evidence>
<dbReference type="Pfam" id="PF01420">
    <property type="entry name" value="Methylase_S"/>
    <property type="match status" value="2"/>
</dbReference>
<dbReference type="GO" id="GO:0003677">
    <property type="term" value="F:DNA binding"/>
    <property type="evidence" value="ECO:0007669"/>
    <property type="project" value="UniProtKB-KW"/>
</dbReference>
<comment type="similarity">
    <text evidence="1">Belongs to the type-I restriction system S methylase family.</text>
</comment>
<comment type="caution">
    <text evidence="5">The sequence shown here is derived from an EMBL/GenBank/DDBJ whole genome shotgun (WGS) entry which is preliminary data.</text>
</comment>
<dbReference type="GO" id="GO:0009307">
    <property type="term" value="P:DNA restriction-modification system"/>
    <property type="evidence" value="ECO:0007669"/>
    <property type="project" value="UniProtKB-KW"/>
</dbReference>
<evidence type="ECO:0000313" key="5">
    <source>
        <dbReference type="EMBL" id="PDS25566.1"/>
    </source>
</evidence>
<proteinExistence type="inferred from homology"/>
<name>A0A2H3KD93_9FLAO</name>
<keyword evidence="5" id="KW-0378">Hydrolase</keyword>
<feature type="domain" description="Type I restriction modification DNA specificity" evidence="4">
    <location>
        <begin position="29"/>
        <end position="206"/>
    </location>
</feature>
<dbReference type="Proteomes" id="UP000220828">
    <property type="component" value="Unassembled WGS sequence"/>
</dbReference>
<protein>
    <submittedName>
        <fullName evidence="5">Restriction endonuclease</fullName>
    </submittedName>
</protein>
<keyword evidence="2" id="KW-0680">Restriction system</keyword>
<dbReference type="RefSeq" id="WP_097553694.1">
    <property type="nucleotide sequence ID" value="NZ_PCMW01000027.1"/>
</dbReference>
<sequence length="410" mass="46719">MGSFKHTETTNSGRNLGKVDTLLNEKLQNVEWGDFYLGDLFQINPTNYYRLQNREIISENGTIPLISNSSTENGIMGFSNLAPLNKGNSITCSDTTIGADTMFYQENDFIGYSHIQHLVPKFKPFNKAIASIIISACRVSTSKQYDYGNKFNRVAMNNTKIQLPTKKTATPLSKFQTLTKVAEIDFEFMESFIAELEAQRIAELEAYLLATGLKDYNLTSDEQKVLEDFDSGKFCWEEFKVGDLFDIESYKKRFDANKVTIVENGKPYVVRTSLNNGIRGYINEDEQYLNDGNTISFGQDTATMFYQEQPYFTGDKIKIVKSKDKKFNKLNAQFFIATMTKSFSSFSWGSSSYNINIIGNQPINIPILNNKPNYKLMETFISAIQKLVIKEVVLYADRKIEATKRVINKK</sequence>
<keyword evidence="5" id="KW-0540">Nuclease</keyword>
<dbReference type="InterPro" id="IPR044946">
    <property type="entry name" value="Restrct_endonuc_typeI_TRD_sf"/>
</dbReference>
<dbReference type="EMBL" id="PCMW01000027">
    <property type="protein sequence ID" value="PDS25566.1"/>
    <property type="molecule type" value="Genomic_DNA"/>
</dbReference>
<dbReference type="InterPro" id="IPR000055">
    <property type="entry name" value="Restrct_endonuc_typeI_TRD"/>
</dbReference>
<dbReference type="GO" id="GO:0004519">
    <property type="term" value="F:endonuclease activity"/>
    <property type="evidence" value="ECO:0007669"/>
    <property type="project" value="UniProtKB-KW"/>
</dbReference>
<reference evidence="5 6" key="1">
    <citation type="submission" date="2017-09" db="EMBL/GenBank/DDBJ databases">
        <title>Whole genomes of Flavobacteriaceae.</title>
        <authorList>
            <person name="Stine C."/>
            <person name="Li C."/>
            <person name="Tadesse D."/>
        </authorList>
    </citation>
    <scope>NUCLEOTIDE SEQUENCE [LARGE SCALE GENOMIC DNA]</scope>
    <source>
        <strain evidence="5 6">ATCC 35036</strain>
    </source>
</reference>
<dbReference type="SUPFAM" id="SSF116734">
    <property type="entry name" value="DNA methylase specificity domain"/>
    <property type="match status" value="2"/>
</dbReference>
<evidence type="ECO:0000313" key="6">
    <source>
        <dbReference type="Proteomes" id="UP000220828"/>
    </source>
</evidence>